<feature type="transmembrane region" description="Helical" evidence="1">
    <location>
        <begin position="102"/>
        <end position="120"/>
    </location>
</feature>
<keyword evidence="3" id="KW-1185">Reference proteome</keyword>
<name>A0A507CXB1_9FUNG</name>
<feature type="transmembrane region" description="Helical" evidence="1">
    <location>
        <begin position="62"/>
        <end position="82"/>
    </location>
</feature>
<dbReference type="Proteomes" id="UP000317494">
    <property type="component" value="Unassembled WGS sequence"/>
</dbReference>
<proteinExistence type="predicted"/>
<sequence>MHTAHRLSEKTWLTPGSISPLNSKSAVMRFPSTFTTEPDITTHVGIFRNGTDHPMKCSPKRFIVFVWLYCVFFLYAAFISKILPKPGHQILVWIHEDNFYCYFLPTLIPMTIYLVFYNWLGLKLFRHS</sequence>
<gene>
    <name evidence="2" type="ORF">SeMB42_g04547</name>
</gene>
<evidence type="ECO:0000313" key="2">
    <source>
        <dbReference type="EMBL" id="TPX43872.1"/>
    </source>
</evidence>
<evidence type="ECO:0000256" key="1">
    <source>
        <dbReference type="SAM" id="Phobius"/>
    </source>
</evidence>
<dbReference type="PANTHER" id="PTHR36485:SF1">
    <property type="entry name" value="TRANSMEMBRANE PROTEIN"/>
    <property type="match status" value="1"/>
</dbReference>
<comment type="caution">
    <text evidence="2">The sequence shown here is derived from an EMBL/GenBank/DDBJ whole genome shotgun (WGS) entry which is preliminary data.</text>
</comment>
<dbReference type="STRING" id="286115.A0A507CXB1"/>
<dbReference type="EMBL" id="QEAN01000186">
    <property type="protein sequence ID" value="TPX43872.1"/>
    <property type="molecule type" value="Genomic_DNA"/>
</dbReference>
<keyword evidence="1" id="KW-0472">Membrane</keyword>
<reference evidence="2 3" key="1">
    <citation type="journal article" date="2019" name="Sci. Rep.">
        <title>Comparative genomics of chytrid fungi reveal insights into the obligate biotrophic and pathogenic lifestyle of Synchytrium endobioticum.</title>
        <authorList>
            <person name="van de Vossenberg B.T.L.H."/>
            <person name="Warris S."/>
            <person name="Nguyen H.D.T."/>
            <person name="van Gent-Pelzer M.P.E."/>
            <person name="Joly D.L."/>
            <person name="van de Geest H.C."/>
            <person name="Bonants P.J.M."/>
            <person name="Smith D.S."/>
            <person name="Levesque C.A."/>
            <person name="van der Lee T.A.J."/>
        </authorList>
    </citation>
    <scope>NUCLEOTIDE SEQUENCE [LARGE SCALE GENOMIC DNA]</scope>
    <source>
        <strain evidence="2 3">MB42</strain>
    </source>
</reference>
<dbReference type="PANTHER" id="PTHR36485">
    <property type="entry name" value="OS01G0939000 PROTEIN"/>
    <property type="match status" value="1"/>
</dbReference>
<accession>A0A507CXB1</accession>
<protein>
    <submittedName>
        <fullName evidence="2">Uncharacterized protein</fullName>
    </submittedName>
</protein>
<dbReference type="AlphaFoldDB" id="A0A507CXB1"/>
<dbReference type="Pfam" id="PF15159">
    <property type="entry name" value="PIG-Y"/>
    <property type="match status" value="1"/>
</dbReference>
<organism evidence="2 3">
    <name type="scientific">Synchytrium endobioticum</name>
    <dbReference type="NCBI Taxonomy" id="286115"/>
    <lineage>
        <taxon>Eukaryota</taxon>
        <taxon>Fungi</taxon>
        <taxon>Fungi incertae sedis</taxon>
        <taxon>Chytridiomycota</taxon>
        <taxon>Chytridiomycota incertae sedis</taxon>
        <taxon>Chytridiomycetes</taxon>
        <taxon>Synchytriales</taxon>
        <taxon>Synchytriaceae</taxon>
        <taxon>Synchytrium</taxon>
    </lineage>
</organism>
<keyword evidence="1" id="KW-0812">Transmembrane</keyword>
<keyword evidence="1" id="KW-1133">Transmembrane helix</keyword>
<dbReference type="InterPro" id="IPR029164">
    <property type="entry name" value="PIG-Y"/>
</dbReference>
<evidence type="ECO:0000313" key="3">
    <source>
        <dbReference type="Proteomes" id="UP000317494"/>
    </source>
</evidence>
<dbReference type="VEuPathDB" id="FungiDB:SeMB42_g04547"/>